<dbReference type="InterPro" id="IPR050406">
    <property type="entry name" value="FGGY_Carb_Kinase"/>
</dbReference>
<feature type="binding site" evidence="8">
    <location>
        <begin position="81"/>
        <end position="82"/>
    </location>
    <ligand>
        <name>substrate</name>
    </ligand>
</feature>
<dbReference type="SUPFAM" id="SSF53067">
    <property type="entry name" value="Actin-like ATPase domain"/>
    <property type="match status" value="2"/>
</dbReference>
<dbReference type="InterPro" id="IPR000577">
    <property type="entry name" value="Carb_kinase_FGGY"/>
</dbReference>
<evidence type="ECO:0000259" key="12">
    <source>
        <dbReference type="Pfam" id="PF02782"/>
    </source>
</evidence>
<evidence type="ECO:0000259" key="11">
    <source>
        <dbReference type="Pfam" id="PF00370"/>
    </source>
</evidence>
<dbReference type="GO" id="GO:0005998">
    <property type="term" value="P:xylulose catabolic process"/>
    <property type="evidence" value="ECO:0007669"/>
    <property type="project" value="UniProtKB-UniRule"/>
</dbReference>
<dbReference type="InterPro" id="IPR018483">
    <property type="entry name" value="Carb_kinase_FGGY_CS"/>
</dbReference>
<name>A0A9D1X4Z3_9FIRM</name>
<dbReference type="GO" id="GO:0042732">
    <property type="term" value="P:D-xylose metabolic process"/>
    <property type="evidence" value="ECO:0007669"/>
    <property type="project" value="UniProtKB-KW"/>
</dbReference>
<keyword evidence="3 8" id="KW-0808">Transferase</keyword>
<organism evidence="13 14">
    <name type="scientific">Candidatus Anaerobutyricum stercoripullorum</name>
    <dbReference type="NCBI Taxonomy" id="2838456"/>
    <lineage>
        <taxon>Bacteria</taxon>
        <taxon>Bacillati</taxon>
        <taxon>Bacillota</taxon>
        <taxon>Clostridia</taxon>
        <taxon>Lachnospirales</taxon>
        <taxon>Lachnospiraceae</taxon>
        <taxon>Anaerobutyricum</taxon>
    </lineage>
</organism>
<dbReference type="EMBL" id="DXEQ01000248">
    <property type="protein sequence ID" value="HIX73014.1"/>
    <property type="molecule type" value="Genomic_DNA"/>
</dbReference>
<keyword evidence="5 8" id="KW-0418">Kinase</keyword>
<evidence type="ECO:0000313" key="14">
    <source>
        <dbReference type="Proteomes" id="UP000886805"/>
    </source>
</evidence>
<keyword evidence="6 8" id="KW-0067">ATP-binding</keyword>
<dbReference type="PROSITE" id="PS00445">
    <property type="entry name" value="FGGY_KINASES_2"/>
    <property type="match status" value="1"/>
</dbReference>
<feature type="site" description="Important for activity" evidence="8">
    <location>
        <position position="8"/>
    </location>
</feature>
<evidence type="ECO:0000256" key="10">
    <source>
        <dbReference type="RuleBase" id="RU364073"/>
    </source>
</evidence>
<accession>A0A9D1X4Z3</accession>
<feature type="domain" description="Carbohydrate kinase FGGY N-terminal" evidence="11">
    <location>
        <begin position="4"/>
        <end position="247"/>
    </location>
</feature>
<keyword evidence="2 8" id="KW-0859">Xylose metabolism</keyword>
<protein>
    <recommendedName>
        <fullName evidence="8 10">Xylulose kinase</fullName>
        <shortName evidence="8 10">Xylulokinase</shortName>
        <ecNumber evidence="8 10">2.7.1.17</ecNumber>
    </recommendedName>
</protein>
<evidence type="ECO:0000256" key="4">
    <source>
        <dbReference type="ARBA" id="ARBA00022741"/>
    </source>
</evidence>
<dbReference type="GO" id="GO:0004856">
    <property type="term" value="F:D-xylulokinase activity"/>
    <property type="evidence" value="ECO:0007669"/>
    <property type="project" value="UniProtKB-UniRule"/>
</dbReference>
<dbReference type="Gene3D" id="3.30.420.40">
    <property type="match status" value="2"/>
</dbReference>
<dbReference type="Pfam" id="PF02782">
    <property type="entry name" value="FGGY_C"/>
    <property type="match status" value="1"/>
</dbReference>
<evidence type="ECO:0000313" key="13">
    <source>
        <dbReference type="EMBL" id="HIX73014.1"/>
    </source>
</evidence>
<evidence type="ECO:0000256" key="3">
    <source>
        <dbReference type="ARBA" id="ARBA00022679"/>
    </source>
</evidence>
<comment type="function">
    <text evidence="8">Catalyzes the phosphorylation of D-xylulose to D-xylulose 5-phosphate.</text>
</comment>
<dbReference type="InterPro" id="IPR043129">
    <property type="entry name" value="ATPase_NBD"/>
</dbReference>
<dbReference type="HAMAP" id="MF_02220">
    <property type="entry name" value="XylB"/>
    <property type="match status" value="1"/>
</dbReference>
<evidence type="ECO:0000256" key="9">
    <source>
        <dbReference type="RuleBase" id="RU003733"/>
    </source>
</evidence>
<evidence type="ECO:0000256" key="2">
    <source>
        <dbReference type="ARBA" id="ARBA00022629"/>
    </source>
</evidence>
<gene>
    <name evidence="8 10 13" type="primary">xylB</name>
    <name evidence="13" type="ORF">H9849_08330</name>
</gene>
<reference evidence="13" key="1">
    <citation type="journal article" date="2021" name="PeerJ">
        <title>Extensive microbial diversity within the chicken gut microbiome revealed by metagenomics and culture.</title>
        <authorList>
            <person name="Gilroy R."/>
            <person name="Ravi A."/>
            <person name="Getino M."/>
            <person name="Pursley I."/>
            <person name="Horton D.L."/>
            <person name="Alikhan N.F."/>
            <person name="Baker D."/>
            <person name="Gharbi K."/>
            <person name="Hall N."/>
            <person name="Watson M."/>
            <person name="Adriaenssens E.M."/>
            <person name="Foster-Nyarko E."/>
            <person name="Jarju S."/>
            <person name="Secka A."/>
            <person name="Antonio M."/>
            <person name="Oren A."/>
            <person name="Chaudhuri R.R."/>
            <person name="La Ragione R."/>
            <person name="Hildebrand F."/>
            <person name="Pallen M.J."/>
        </authorList>
    </citation>
    <scope>NUCLEOTIDE SEQUENCE</scope>
    <source>
        <strain evidence="13">ChiSxjej3B15-1167</strain>
    </source>
</reference>
<dbReference type="Proteomes" id="UP000886805">
    <property type="component" value="Unassembled WGS sequence"/>
</dbReference>
<comment type="similarity">
    <text evidence="1 8 9">Belongs to the FGGY kinase family.</text>
</comment>
<dbReference type="AlphaFoldDB" id="A0A9D1X4Z3"/>
<dbReference type="NCBIfam" id="TIGR01312">
    <property type="entry name" value="XylB"/>
    <property type="match status" value="1"/>
</dbReference>
<feature type="domain" description="Carbohydrate kinase FGGY C-terminal" evidence="12">
    <location>
        <begin position="260"/>
        <end position="441"/>
    </location>
</feature>
<dbReference type="PIRSF" id="PIRSF000538">
    <property type="entry name" value="GlpK"/>
    <property type="match status" value="1"/>
</dbReference>
<evidence type="ECO:0000256" key="7">
    <source>
        <dbReference type="ARBA" id="ARBA00023277"/>
    </source>
</evidence>
<sequence>MRTILGIDLGTSSVKAMLFDAEQGVIAVRAEEYGVDIAHPGWAQQSPALWWESLVRVLRWLESHYREAYRSVCAVGYSGQMHGMVLTDAKGQPVRPAVIWLDQRADRQLEEIGAVLSEEDMGNVFCNRVSSGFAFPSLLWVREQEPEIFARAAHFLSPKDYIRYKMTGEIGAEVVDASSTTLFATGERDWAWEVIDRFHLPPQMFPKVHESADIAGTVTAQCEAQTGLPAGIPVIYGSGDQPAQSIGNGVIGPGRIISNIGTGGQISAFSSRPAYDKKLRTNTFCHAIRNAWTIFGATLCSGMSLSWAKNKVFRVGSYEEINAAVAAVSPGADGLIYLPYLSGERTPHMNPDARGVFFGMTLGQEQGHFLRAVMEGVTYSLRDCLGILQELGIDAPEIIASGGATASPQWMQMQADILGKPVRVSRVKEQACLGSCLLAAVGTGVLPSLEEACGRFALMDERVYLPDAANADVYREGYDTYRRLYERLWDLM</sequence>
<dbReference type="InterPro" id="IPR018485">
    <property type="entry name" value="FGGY_C"/>
</dbReference>
<evidence type="ECO:0000256" key="5">
    <source>
        <dbReference type="ARBA" id="ARBA00022777"/>
    </source>
</evidence>
<reference evidence="13" key="2">
    <citation type="submission" date="2021-04" db="EMBL/GenBank/DDBJ databases">
        <authorList>
            <person name="Gilroy R."/>
        </authorList>
    </citation>
    <scope>NUCLEOTIDE SEQUENCE</scope>
    <source>
        <strain evidence="13">ChiSxjej3B15-1167</strain>
    </source>
</reference>
<dbReference type="GO" id="GO:0005524">
    <property type="term" value="F:ATP binding"/>
    <property type="evidence" value="ECO:0007669"/>
    <property type="project" value="UniProtKB-UniRule"/>
</dbReference>
<evidence type="ECO:0000256" key="8">
    <source>
        <dbReference type="HAMAP-Rule" id="MF_02220"/>
    </source>
</evidence>
<proteinExistence type="inferred from homology"/>
<dbReference type="PANTHER" id="PTHR43095:SF5">
    <property type="entry name" value="XYLULOSE KINASE"/>
    <property type="match status" value="1"/>
</dbReference>
<dbReference type="PANTHER" id="PTHR43095">
    <property type="entry name" value="SUGAR KINASE"/>
    <property type="match status" value="1"/>
</dbReference>
<keyword evidence="7 8" id="KW-0119">Carbohydrate metabolism</keyword>
<dbReference type="InterPro" id="IPR018484">
    <property type="entry name" value="FGGY_N"/>
</dbReference>
<dbReference type="EC" id="2.7.1.17" evidence="8 10"/>
<evidence type="ECO:0000256" key="1">
    <source>
        <dbReference type="ARBA" id="ARBA00009156"/>
    </source>
</evidence>
<feature type="active site" description="Proton acceptor" evidence="8">
    <location>
        <position position="240"/>
    </location>
</feature>
<dbReference type="CDD" id="cd07808">
    <property type="entry name" value="ASKHA_NBD_FGGY_EcXK-like"/>
    <property type="match status" value="1"/>
</dbReference>
<comment type="caution">
    <text evidence="13">The sequence shown here is derived from an EMBL/GenBank/DDBJ whole genome shotgun (WGS) entry which is preliminary data.</text>
</comment>
<keyword evidence="4 8" id="KW-0547">Nucleotide-binding</keyword>
<dbReference type="Pfam" id="PF00370">
    <property type="entry name" value="FGGY_N"/>
    <property type="match status" value="1"/>
</dbReference>
<evidence type="ECO:0000256" key="6">
    <source>
        <dbReference type="ARBA" id="ARBA00022840"/>
    </source>
</evidence>
<comment type="catalytic activity">
    <reaction evidence="8 10">
        <text>D-xylulose + ATP = D-xylulose 5-phosphate + ADP + H(+)</text>
        <dbReference type="Rhea" id="RHEA:10964"/>
        <dbReference type="ChEBI" id="CHEBI:15378"/>
        <dbReference type="ChEBI" id="CHEBI:17140"/>
        <dbReference type="ChEBI" id="CHEBI:30616"/>
        <dbReference type="ChEBI" id="CHEBI:57737"/>
        <dbReference type="ChEBI" id="CHEBI:456216"/>
        <dbReference type="EC" id="2.7.1.17"/>
    </reaction>
</comment>
<dbReference type="InterPro" id="IPR006000">
    <property type="entry name" value="Xylulokinase"/>
</dbReference>